<comment type="similarity">
    <text evidence="2">Belongs to the universal ribosomal protein uL29 family.</text>
</comment>
<evidence type="ECO:0000256" key="3">
    <source>
        <dbReference type="ARBA" id="ARBA00022980"/>
    </source>
</evidence>
<dbReference type="PANTHER" id="PTHR21183">
    <property type="entry name" value="RIBOSOMAL PROTEIN L47, MITOCHONDRIAL-RELATED"/>
    <property type="match status" value="1"/>
</dbReference>
<reference evidence="8" key="1">
    <citation type="submission" date="2021-01" db="EMBL/GenBank/DDBJ databases">
        <authorList>
            <person name="Corre E."/>
            <person name="Pelletier E."/>
            <person name="Niang G."/>
            <person name="Scheremetjew M."/>
            <person name="Finn R."/>
            <person name="Kale V."/>
            <person name="Holt S."/>
            <person name="Cochrane G."/>
            <person name="Meng A."/>
            <person name="Brown T."/>
            <person name="Cohen L."/>
        </authorList>
    </citation>
    <scope>NUCLEOTIDE SEQUENCE</scope>
    <source>
        <strain evidence="8">Pop2</strain>
    </source>
</reference>
<dbReference type="InterPro" id="IPR038340">
    <property type="entry name" value="MRP-L47_sf"/>
</dbReference>
<proteinExistence type="inferred from homology"/>
<dbReference type="PANTHER" id="PTHR21183:SF18">
    <property type="entry name" value="LARGE RIBOSOMAL SUBUNIT PROTEIN UL29M"/>
    <property type="match status" value="1"/>
</dbReference>
<dbReference type="InterPro" id="IPR010729">
    <property type="entry name" value="Ribosomal_uL29_mit"/>
</dbReference>
<dbReference type="InterPro" id="IPR036049">
    <property type="entry name" value="Ribosomal_uL29_sf"/>
</dbReference>
<feature type="region of interest" description="Disordered" evidence="7">
    <location>
        <begin position="35"/>
        <end position="69"/>
    </location>
</feature>
<evidence type="ECO:0000313" key="8">
    <source>
        <dbReference type="EMBL" id="CAD9315678.1"/>
    </source>
</evidence>
<dbReference type="Gene3D" id="6.10.330.20">
    <property type="match status" value="1"/>
</dbReference>
<evidence type="ECO:0000256" key="2">
    <source>
        <dbReference type="ARBA" id="ARBA00009254"/>
    </source>
</evidence>
<name>A0A6U3P2T2_9STRA</name>
<accession>A0A6U3P2T2</accession>
<dbReference type="GO" id="GO:0003735">
    <property type="term" value="F:structural constituent of ribosome"/>
    <property type="evidence" value="ECO:0007669"/>
    <property type="project" value="InterPro"/>
</dbReference>
<dbReference type="SUPFAM" id="SSF46561">
    <property type="entry name" value="Ribosomal protein L29 (L29p)"/>
    <property type="match status" value="1"/>
</dbReference>
<protein>
    <recommendedName>
        <fullName evidence="6">Large ribosomal subunit protein uL29m</fullName>
    </recommendedName>
</protein>
<evidence type="ECO:0000256" key="1">
    <source>
        <dbReference type="ARBA" id="ARBA00004173"/>
    </source>
</evidence>
<evidence type="ECO:0000256" key="5">
    <source>
        <dbReference type="ARBA" id="ARBA00023274"/>
    </source>
</evidence>
<feature type="compositionally biased region" description="Low complexity" evidence="7">
    <location>
        <begin position="37"/>
        <end position="47"/>
    </location>
</feature>
<evidence type="ECO:0000256" key="7">
    <source>
        <dbReference type="SAM" id="MobiDB-lite"/>
    </source>
</evidence>
<evidence type="ECO:0000256" key="6">
    <source>
        <dbReference type="ARBA" id="ARBA00035289"/>
    </source>
</evidence>
<sequence>MWRNAIIASSRTAASSTKTALKTASPCIQIAVPSPPQQQRFQSSLPSTGGAVASTEGKIPNHGSSPLDAFRDSVTRDARMNELVGRSWTVKELRRKSFDDLHSLWFVLYKEYNMLLTEANLSRRKGLVFPQPERKVKVKKSMGAIKHVLGERKRDFVSQLEANRLDEEEDVEEEELK</sequence>
<dbReference type="Pfam" id="PF06984">
    <property type="entry name" value="MRP-L47"/>
    <property type="match status" value="1"/>
</dbReference>
<keyword evidence="3" id="KW-0689">Ribosomal protein</keyword>
<dbReference type="GO" id="GO:0032543">
    <property type="term" value="P:mitochondrial translation"/>
    <property type="evidence" value="ECO:0007669"/>
    <property type="project" value="TreeGrafter"/>
</dbReference>
<evidence type="ECO:0000256" key="4">
    <source>
        <dbReference type="ARBA" id="ARBA00023128"/>
    </source>
</evidence>
<keyword evidence="5" id="KW-0687">Ribonucleoprotein</keyword>
<gene>
    <name evidence="8" type="ORF">DBRI1063_LOCUS2085</name>
</gene>
<dbReference type="EMBL" id="HBGN01003122">
    <property type="protein sequence ID" value="CAD9315678.1"/>
    <property type="molecule type" value="Transcribed_RNA"/>
</dbReference>
<dbReference type="GO" id="GO:0005762">
    <property type="term" value="C:mitochondrial large ribosomal subunit"/>
    <property type="evidence" value="ECO:0007669"/>
    <property type="project" value="TreeGrafter"/>
</dbReference>
<comment type="subcellular location">
    <subcellularLocation>
        <location evidence="1">Mitochondrion</location>
    </subcellularLocation>
</comment>
<dbReference type="AlphaFoldDB" id="A0A6U3P2T2"/>
<organism evidence="8">
    <name type="scientific">Ditylum brightwellii</name>
    <dbReference type="NCBI Taxonomy" id="49249"/>
    <lineage>
        <taxon>Eukaryota</taxon>
        <taxon>Sar</taxon>
        <taxon>Stramenopiles</taxon>
        <taxon>Ochrophyta</taxon>
        <taxon>Bacillariophyta</taxon>
        <taxon>Mediophyceae</taxon>
        <taxon>Lithodesmiophycidae</taxon>
        <taxon>Lithodesmiales</taxon>
        <taxon>Lithodesmiaceae</taxon>
        <taxon>Ditylum</taxon>
    </lineage>
</organism>
<keyword evidence="4" id="KW-0496">Mitochondrion</keyword>